<evidence type="ECO:0000313" key="1">
    <source>
        <dbReference type="EMBL" id="MBU3077971.1"/>
    </source>
</evidence>
<keyword evidence="2" id="KW-1185">Reference proteome</keyword>
<dbReference type="PANTHER" id="PTHR35802:SF1">
    <property type="entry name" value="PROTEASE SYNTHASE AND SPORULATION PROTEIN PAI 2"/>
    <property type="match status" value="1"/>
</dbReference>
<protein>
    <submittedName>
        <fullName evidence="1">FMN-binding negative transcriptional regulator</fullName>
    </submittedName>
</protein>
<proteinExistence type="predicted"/>
<dbReference type="EMBL" id="JAHKRT010000004">
    <property type="protein sequence ID" value="MBU3077971.1"/>
    <property type="molecule type" value="Genomic_DNA"/>
</dbReference>
<dbReference type="InterPro" id="IPR007396">
    <property type="entry name" value="TR_PAI2-type"/>
</dbReference>
<gene>
    <name evidence="1" type="ORF">KOF26_08850</name>
</gene>
<dbReference type="PANTHER" id="PTHR35802">
    <property type="entry name" value="PROTEASE SYNTHASE AND SPORULATION PROTEIN PAI 2"/>
    <property type="match status" value="1"/>
</dbReference>
<comment type="caution">
    <text evidence="1">The sequence shown here is derived from an EMBL/GenBank/DDBJ whole genome shotgun (WGS) entry which is preliminary data.</text>
</comment>
<dbReference type="Proteomes" id="UP000776276">
    <property type="component" value="Unassembled WGS sequence"/>
</dbReference>
<evidence type="ECO:0000313" key="2">
    <source>
        <dbReference type="Proteomes" id="UP000776276"/>
    </source>
</evidence>
<name>A0ABS6BI35_9SPHN</name>
<dbReference type="PIRSF" id="PIRSF010372">
    <property type="entry name" value="PaiB"/>
    <property type="match status" value="1"/>
</dbReference>
<dbReference type="Pfam" id="PF04299">
    <property type="entry name" value="FMN_bind_2"/>
    <property type="match status" value="1"/>
</dbReference>
<accession>A0ABS6BI35</accession>
<reference evidence="1 2" key="1">
    <citation type="submission" date="2021-06" db="EMBL/GenBank/DDBJ databases">
        <title>Sphingomonas sp. XMGL2, whole genome shotgun sequencing project.</title>
        <authorList>
            <person name="Zhao G."/>
            <person name="Shen L."/>
        </authorList>
    </citation>
    <scope>NUCLEOTIDE SEQUENCE [LARGE SCALE GENOMIC DNA]</scope>
    <source>
        <strain evidence="1 2">XMGL2</strain>
    </source>
</reference>
<sequence>MHPNAAFRFADEGAMRAFAGEQGFAHLFCHTVEGPMVAHAPVVVADDGRLSFHIARGNRLTRHLDGARVIASIAGADAYVSPDWYGSADQVPTWNYVAVEAEGTARLLDRDGLVALLDALSAVHEAKLAPKRPWTREKMTPGRFEAMLPAILGFEIATPAWRGTSKLGQNKNAAERAGASAGLRAAGAVAIAELMDGL</sequence>
<organism evidence="1 2">
    <name type="scientific">Sphingomonas quercus</name>
    <dbReference type="NCBI Taxonomy" id="2842451"/>
    <lineage>
        <taxon>Bacteria</taxon>
        <taxon>Pseudomonadati</taxon>
        <taxon>Pseudomonadota</taxon>
        <taxon>Alphaproteobacteria</taxon>
        <taxon>Sphingomonadales</taxon>
        <taxon>Sphingomonadaceae</taxon>
        <taxon>Sphingomonas</taxon>
    </lineage>
</organism>
<dbReference type="RefSeq" id="WP_216323379.1">
    <property type="nucleotide sequence ID" value="NZ_JAHKRT010000004.1"/>
</dbReference>